<protein>
    <submittedName>
        <fullName evidence="2">CinA family protein</fullName>
    </submittedName>
</protein>
<evidence type="ECO:0000313" key="3">
    <source>
        <dbReference type="EMBL" id="RIE15590.1"/>
    </source>
</evidence>
<dbReference type="EMBL" id="QXIW01000001">
    <property type="protein sequence ID" value="RIE15218.1"/>
    <property type="molecule type" value="Genomic_DNA"/>
</dbReference>
<dbReference type="InterPro" id="IPR036653">
    <property type="entry name" value="CinA-like_C"/>
</dbReference>
<feature type="domain" description="CinA C-terminal" evidence="1">
    <location>
        <begin position="13"/>
        <end position="162"/>
    </location>
</feature>
<accession>A0A398DSX9</accession>
<gene>
    <name evidence="3" type="ORF">SMC2_00545</name>
    <name evidence="2" type="ORF">SMC3_00120</name>
</gene>
<organism evidence="2 5">
    <name type="scientific">Candidatus Cryosericum hinesii</name>
    <dbReference type="NCBI Taxonomy" id="2290915"/>
    <lineage>
        <taxon>Bacteria</taxon>
        <taxon>Pseudomonadati</taxon>
        <taxon>Caldisericota/Cryosericota group</taxon>
        <taxon>Candidatus Cryosericota</taxon>
        <taxon>Candidatus Cryosericia</taxon>
        <taxon>Candidatus Cryosericales</taxon>
        <taxon>Candidatus Cryosericaceae</taxon>
        <taxon>Candidatus Cryosericum</taxon>
    </lineage>
</organism>
<keyword evidence="4" id="KW-1185">Reference proteome</keyword>
<comment type="caution">
    <text evidence="2">The sequence shown here is derived from an EMBL/GenBank/DDBJ whole genome shotgun (WGS) entry which is preliminary data.</text>
</comment>
<evidence type="ECO:0000259" key="1">
    <source>
        <dbReference type="Pfam" id="PF02464"/>
    </source>
</evidence>
<dbReference type="InterPro" id="IPR008136">
    <property type="entry name" value="CinA_C"/>
</dbReference>
<dbReference type="SUPFAM" id="SSF142433">
    <property type="entry name" value="CinA-like"/>
    <property type="match status" value="1"/>
</dbReference>
<dbReference type="Proteomes" id="UP000266042">
    <property type="component" value="Unassembled WGS sequence"/>
</dbReference>
<dbReference type="EMBL" id="QXIX01000003">
    <property type="protein sequence ID" value="RIE15590.1"/>
    <property type="molecule type" value="Genomic_DNA"/>
</dbReference>
<name>A0A398DSX9_9BACT</name>
<evidence type="ECO:0000313" key="5">
    <source>
        <dbReference type="Proteomes" id="UP000266042"/>
    </source>
</evidence>
<dbReference type="Proteomes" id="UP000265724">
    <property type="component" value="Unassembled WGS sequence"/>
</dbReference>
<evidence type="ECO:0000313" key="4">
    <source>
        <dbReference type="Proteomes" id="UP000265724"/>
    </source>
</evidence>
<evidence type="ECO:0000313" key="2">
    <source>
        <dbReference type="EMBL" id="RIE15218.1"/>
    </source>
</evidence>
<dbReference type="NCBIfam" id="TIGR00199">
    <property type="entry name" value="PncC_domain"/>
    <property type="match status" value="1"/>
</dbReference>
<proteinExistence type="predicted"/>
<sequence length="174" mass="18250">MSKDLDEDLLVVARALLNLLTQHGWSLGTAESVTGGMVGEAITAVPGASVSYMGGVISYTDREKTALLGVSAELLKQYGAVSAEVAEAMAQGCRERLNVQVGLAATGVAGPTLDDRGMPVGTVFVACARPRACTVERLLLDGNRRHIRVESTRAALRLAIRLLTATLPGAEEMT</sequence>
<dbReference type="Gene3D" id="3.90.950.20">
    <property type="entry name" value="CinA-like"/>
    <property type="match status" value="1"/>
</dbReference>
<reference evidence="4 5" key="1">
    <citation type="submission" date="2018-09" db="EMBL/GenBank/DDBJ databases">
        <title>Discovery and Ecogenomic Context for Candidatus Cryosericales, a Global Caldiserica Order Active in Thawing Permafrost.</title>
        <authorList>
            <person name="Martinez M.A."/>
            <person name="Woodcroft B.J."/>
            <person name="Ignacio Espinoza J.C."/>
            <person name="Zayed A."/>
            <person name="Singleton C.M."/>
            <person name="Boyd J."/>
            <person name="Li Y.-F."/>
            <person name="Purvine S."/>
            <person name="Maughan H."/>
            <person name="Hodgkins S.B."/>
            <person name="Anderson D."/>
            <person name="Sederholm M."/>
            <person name="Temperton B."/>
            <person name="Saleska S.R."/>
            <person name="Tyson G.W."/>
            <person name="Rich V.I."/>
        </authorList>
    </citation>
    <scope>NUCLEOTIDE SEQUENCE [LARGE SCALE GENOMIC DNA]</scope>
    <source>
        <strain evidence="3 4">SMC2</strain>
        <strain evidence="2 5">SMC3</strain>
    </source>
</reference>
<dbReference type="AlphaFoldDB" id="A0A398DSX9"/>
<dbReference type="RefSeq" id="WP_119086718.1">
    <property type="nucleotide sequence ID" value="NZ_QXIV01000002.1"/>
</dbReference>
<dbReference type="Pfam" id="PF02464">
    <property type="entry name" value="CinA"/>
    <property type="match status" value="1"/>
</dbReference>